<dbReference type="Proteomes" id="UP000032874">
    <property type="component" value="Unassembled WGS sequence"/>
</dbReference>
<protein>
    <submittedName>
        <fullName evidence="2">Abortive phage resistance protein</fullName>
    </submittedName>
</protein>
<organism evidence="2 3">
    <name type="scientific">Pectobacterium betavasculorum</name>
    <dbReference type="NCBI Taxonomy" id="55207"/>
    <lineage>
        <taxon>Bacteria</taxon>
        <taxon>Pseudomonadati</taxon>
        <taxon>Pseudomonadota</taxon>
        <taxon>Gammaproteobacteria</taxon>
        <taxon>Enterobacterales</taxon>
        <taxon>Pectobacteriaceae</taxon>
        <taxon>Pectobacterium</taxon>
    </lineage>
</organism>
<dbReference type="STRING" id="55207.KP22_18315"/>
<evidence type="ECO:0000313" key="2">
    <source>
        <dbReference type="EMBL" id="KFX02449.1"/>
    </source>
</evidence>
<gene>
    <name evidence="2" type="ORF">KP22_18315</name>
</gene>
<reference evidence="2 3" key="1">
    <citation type="submission" date="2014-08" db="EMBL/GenBank/DDBJ databases">
        <title>Genome sequences of NCPPB Pectobacterium isolates.</title>
        <authorList>
            <person name="Glover R.H."/>
            <person name="Sapp M."/>
            <person name="Elphinstone J."/>
        </authorList>
    </citation>
    <scope>NUCLEOTIDE SEQUENCE [LARGE SCALE GENOMIC DNA]</scope>
    <source>
        <strain evidence="2 3">NCPPB 2795</strain>
    </source>
</reference>
<comment type="caution">
    <text evidence="2">The sequence shown here is derived from an EMBL/GenBank/DDBJ whole genome shotgun (WGS) entry which is preliminary data.</text>
</comment>
<sequence>MKDSPVLKLQDMAGSSSTNIEDLLSRAKMISVKLGLKDISEWLEYELNGYPSYDFLPAYRVLVGTSIRAFNPYVGWIPCNLGNVTDQYQEIYGSLTTVHINNPVSMLVEYSKSESTLYTDLPAFMAEFLQKASGTNFRLCWEISPTQITKMISNIRSKILDWSLLLESKGIFGDGLLFSLEEKREAQNVTYNNTINNHGNGMTVIGDVNNDKGVVGGAVSHVKQKNINAEFSILERQLKEHGIEDADIQELKQVVEQIPKPSSKEEVEKGFGAWIGKMTGKAFTGAIKIAGAAAPALLTNYICHHYGIPV</sequence>
<dbReference type="RefSeq" id="WP_039325519.1">
    <property type="nucleotide sequence ID" value="NZ_JQHM01000014.1"/>
</dbReference>
<accession>A0A093RPR3</accession>
<proteinExistence type="predicted"/>
<evidence type="ECO:0000313" key="3">
    <source>
        <dbReference type="Proteomes" id="UP000032874"/>
    </source>
</evidence>
<feature type="domain" description="AbiTii" evidence="1">
    <location>
        <begin position="7"/>
        <end position="190"/>
    </location>
</feature>
<dbReference type="InterPro" id="IPR041304">
    <property type="entry name" value="AbiTii"/>
</dbReference>
<dbReference type="eggNOG" id="ENOG502ZCM4">
    <property type="taxonomic scope" value="Bacteria"/>
</dbReference>
<name>A0A093RPR3_9GAMM</name>
<evidence type="ECO:0000259" key="1">
    <source>
        <dbReference type="Pfam" id="PF18864"/>
    </source>
</evidence>
<dbReference type="EMBL" id="JQHM01000014">
    <property type="protein sequence ID" value="KFX02449.1"/>
    <property type="molecule type" value="Genomic_DNA"/>
</dbReference>
<dbReference type="Pfam" id="PF18864">
    <property type="entry name" value="AbiTii"/>
    <property type="match status" value="1"/>
</dbReference>
<dbReference type="AlphaFoldDB" id="A0A093RPR3"/>